<reference evidence="2 3" key="1">
    <citation type="journal article" date="2018" name="Science">
        <title>The opium poppy genome and morphinan production.</title>
        <authorList>
            <person name="Guo L."/>
            <person name="Winzer T."/>
            <person name="Yang X."/>
            <person name="Li Y."/>
            <person name="Ning Z."/>
            <person name="He Z."/>
            <person name="Teodor R."/>
            <person name="Lu Y."/>
            <person name="Bowser T.A."/>
            <person name="Graham I.A."/>
            <person name="Ye K."/>
        </authorList>
    </citation>
    <scope>NUCLEOTIDE SEQUENCE [LARGE SCALE GENOMIC DNA]</scope>
    <source>
        <strain evidence="3">cv. HN1</strain>
        <tissue evidence="2">Leaves</tissue>
    </source>
</reference>
<dbReference type="AlphaFoldDB" id="A0A4Y7KEF3"/>
<protein>
    <submittedName>
        <fullName evidence="2">Uncharacterized protein</fullName>
    </submittedName>
</protein>
<accession>A0A4Y7KEF3</accession>
<dbReference type="Proteomes" id="UP000316621">
    <property type="component" value="Chromosome 7"/>
</dbReference>
<feature type="region of interest" description="Disordered" evidence="1">
    <location>
        <begin position="80"/>
        <end position="105"/>
    </location>
</feature>
<dbReference type="Gramene" id="RZC71226">
    <property type="protein sequence ID" value="RZC71226"/>
    <property type="gene ID" value="C5167_034399"/>
</dbReference>
<evidence type="ECO:0000313" key="2">
    <source>
        <dbReference type="EMBL" id="RZC71226.1"/>
    </source>
</evidence>
<organism evidence="2 3">
    <name type="scientific">Papaver somniferum</name>
    <name type="common">Opium poppy</name>
    <dbReference type="NCBI Taxonomy" id="3469"/>
    <lineage>
        <taxon>Eukaryota</taxon>
        <taxon>Viridiplantae</taxon>
        <taxon>Streptophyta</taxon>
        <taxon>Embryophyta</taxon>
        <taxon>Tracheophyta</taxon>
        <taxon>Spermatophyta</taxon>
        <taxon>Magnoliopsida</taxon>
        <taxon>Ranunculales</taxon>
        <taxon>Papaveraceae</taxon>
        <taxon>Papaveroideae</taxon>
        <taxon>Papaver</taxon>
    </lineage>
</organism>
<name>A0A4Y7KEF3_PAPSO</name>
<evidence type="ECO:0000256" key="1">
    <source>
        <dbReference type="SAM" id="MobiDB-lite"/>
    </source>
</evidence>
<dbReference type="EMBL" id="CM010721">
    <property type="protein sequence ID" value="RZC71226.1"/>
    <property type="molecule type" value="Genomic_DNA"/>
</dbReference>
<evidence type="ECO:0000313" key="3">
    <source>
        <dbReference type="Proteomes" id="UP000316621"/>
    </source>
</evidence>
<gene>
    <name evidence="2" type="ORF">C5167_034399</name>
</gene>
<proteinExistence type="predicted"/>
<keyword evidence="3" id="KW-1185">Reference proteome</keyword>
<sequence>MFSLSDQSVIRPPYSLRITPKPVGPLTYHHVSLRFPYNINIKNTSLKPMNANKEEVRQFTPTEIKDKVAPILKPLLTVEEKPSGEKSIPLPKSKTPTPKTRSRGKFKKRLRTKSKFGRKGIRLKCVRVSSGGEKDVFPRHVNLQGTDNWVYNL</sequence>